<dbReference type="Pfam" id="PF00069">
    <property type="entry name" value="Pkinase"/>
    <property type="match status" value="1"/>
</dbReference>
<dbReference type="Gene3D" id="3.30.200.20">
    <property type="entry name" value="Phosphorylase Kinase, domain 1"/>
    <property type="match status" value="1"/>
</dbReference>
<dbReference type="SUPFAM" id="SSF47473">
    <property type="entry name" value="EF-hand"/>
    <property type="match status" value="1"/>
</dbReference>
<sequence length="668" mass="74588">MTTDVSSTTNARLQLQQTHHGLDRVKSAPQAVVESNNSLRSSLRPALRKSLAQRRKTTCGASSSLRQSIKFSTKDFVTKACGDLEMDYDMGPLLGEGAYGGVYACTHKETGAERAVKIVPKSLDEKQNDMVIQEFNVLKELDHPNIVKNYALYETDTHFHIVTDVISGGELYDLLESEFSEMEVRELLKALLTCMNYCHQQRIVHRDLKPENVLMEESHDFTQVKVIDFGLAEFIQADNNFTEAAGSSYYMSPQVIQGNYTSKCDIWSCGVIAYVCLGGYAPFSGADEQETAQQILDATQVYFDDPVWDDFSEDALDFIEYLLTYDEDERPTAAQALQHAWLQHCDDDLSEAQVVDMDKSARVSLESLKAFHAADSKLKQCTYSLIASQIVRKEEKEYLDKIFQMIDVDCDGQISADDMRTIYNDKFGIDLQQDDLDGILYEVNLSGSGSISYSEFVIASMLEKGVLVTEHNLELAFQMMDTTQSGFLTFETLKSVLGVDDDMENYVQQRIIRPADLDGDGKISLQDFKGFFAGRQPRSSVHSSVSSRRSCRSSSVRRSCRKSFRASALLQPDPSDIDAGLAALRAEFNGPNYQYQTSSSMMMASSSVLNCSIGEDEPVLLETSLAITTEDEPTFKKLLSKFELESSINTNVPSMFRPQGSSSSGLTY</sequence>
<keyword evidence="4" id="KW-0808">Transferase</keyword>
<dbReference type="InterPro" id="IPR011992">
    <property type="entry name" value="EF-hand-dom_pair"/>
</dbReference>
<dbReference type="InterPro" id="IPR000719">
    <property type="entry name" value="Prot_kinase_dom"/>
</dbReference>
<feature type="compositionally biased region" description="Polar residues" evidence="15">
    <location>
        <begin position="1"/>
        <end position="19"/>
    </location>
</feature>
<keyword evidence="6" id="KW-0677">Repeat</keyword>
<dbReference type="EC" id="2.7.11.1" evidence="2"/>
<comment type="catalytic activity">
    <reaction evidence="12">
        <text>L-threonyl-[protein] + ATP = O-phospho-L-threonyl-[protein] + ADP + H(+)</text>
        <dbReference type="Rhea" id="RHEA:46608"/>
        <dbReference type="Rhea" id="RHEA-COMP:11060"/>
        <dbReference type="Rhea" id="RHEA-COMP:11605"/>
        <dbReference type="ChEBI" id="CHEBI:15378"/>
        <dbReference type="ChEBI" id="CHEBI:30013"/>
        <dbReference type="ChEBI" id="CHEBI:30616"/>
        <dbReference type="ChEBI" id="CHEBI:61977"/>
        <dbReference type="ChEBI" id="CHEBI:456216"/>
        <dbReference type="EC" id="2.7.11.1"/>
    </reaction>
</comment>
<dbReference type="PROSITE" id="PS00107">
    <property type="entry name" value="PROTEIN_KINASE_ATP"/>
    <property type="match status" value="1"/>
</dbReference>
<evidence type="ECO:0000256" key="1">
    <source>
        <dbReference type="ARBA" id="ARBA00001946"/>
    </source>
</evidence>
<keyword evidence="9" id="KW-0106">Calcium</keyword>
<evidence type="ECO:0000256" key="6">
    <source>
        <dbReference type="ARBA" id="ARBA00022737"/>
    </source>
</evidence>
<dbReference type="FunFam" id="3.30.200.20:FF:000315">
    <property type="entry name" value="Calcium-dependent protein kinase 3"/>
    <property type="match status" value="1"/>
</dbReference>
<dbReference type="CDD" id="cd05117">
    <property type="entry name" value="STKc_CAMK"/>
    <property type="match status" value="1"/>
</dbReference>
<dbReference type="PROSITE" id="PS00018">
    <property type="entry name" value="EF_HAND_1"/>
    <property type="match status" value="2"/>
</dbReference>
<dbReference type="CDD" id="cd00051">
    <property type="entry name" value="EFh"/>
    <property type="match status" value="2"/>
</dbReference>
<keyword evidence="19" id="KW-1185">Reference proteome</keyword>
<feature type="domain" description="EF-hand" evidence="17">
    <location>
        <begin position="394"/>
        <end position="429"/>
    </location>
</feature>
<comment type="similarity">
    <text evidence="11">Belongs to the protein kinase superfamily. Ser/Thr protein kinase family. CDPK subfamily.</text>
</comment>
<evidence type="ECO:0000256" key="12">
    <source>
        <dbReference type="ARBA" id="ARBA00047899"/>
    </source>
</evidence>
<evidence type="ECO:0000256" key="15">
    <source>
        <dbReference type="SAM" id="MobiDB-lite"/>
    </source>
</evidence>
<dbReference type="Proteomes" id="UP001153069">
    <property type="component" value="Unassembled WGS sequence"/>
</dbReference>
<dbReference type="InterPro" id="IPR050205">
    <property type="entry name" value="CDPK_Ser/Thr_kinases"/>
</dbReference>
<evidence type="ECO:0000259" key="16">
    <source>
        <dbReference type="PROSITE" id="PS50011"/>
    </source>
</evidence>
<dbReference type="SUPFAM" id="SSF56112">
    <property type="entry name" value="Protein kinase-like (PK-like)"/>
    <property type="match status" value="1"/>
</dbReference>
<dbReference type="EMBL" id="CAICTM010000171">
    <property type="protein sequence ID" value="CAB9503650.1"/>
    <property type="molecule type" value="Genomic_DNA"/>
</dbReference>
<reference evidence="18" key="1">
    <citation type="submission" date="2020-06" db="EMBL/GenBank/DDBJ databases">
        <authorList>
            <consortium name="Plant Systems Biology data submission"/>
        </authorList>
    </citation>
    <scope>NUCLEOTIDE SEQUENCE</scope>
    <source>
        <strain evidence="18">D6</strain>
    </source>
</reference>
<evidence type="ECO:0000256" key="11">
    <source>
        <dbReference type="ARBA" id="ARBA00024334"/>
    </source>
</evidence>
<evidence type="ECO:0000256" key="8">
    <source>
        <dbReference type="ARBA" id="ARBA00022777"/>
    </source>
</evidence>
<feature type="domain" description="EF-hand" evidence="17">
    <location>
        <begin position="468"/>
        <end position="503"/>
    </location>
</feature>
<dbReference type="FunFam" id="1.10.510.10:FF:000571">
    <property type="entry name" value="Maternal embryonic leucine zipper kinase"/>
    <property type="match status" value="1"/>
</dbReference>
<comment type="caution">
    <text evidence="18">The sequence shown here is derived from an EMBL/GenBank/DDBJ whole genome shotgun (WGS) entry which is preliminary data.</text>
</comment>
<evidence type="ECO:0000313" key="19">
    <source>
        <dbReference type="Proteomes" id="UP001153069"/>
    </source>
</evidence>
<dbReference type="GO" id="GO:0005509">
    <property type="term" value="F:calcium ion binding"/>
    <property type="evidence" value="ECO:0007669"/>
    <property type="project" value="InterPro"/>
</dbReference>
<accession>A0A9N8H8X0</accession>
<dbReference type="InterPro" id="IPR018247">
    <property type="entry name" value="EF_Hand_1_Ca_BS"/>
</dbReference>
<feature type="domain" description="Protein kinase" evidence="16">
    <location>
        <begin position="88"/>
        <end position="342"/>
    </location>
</feature>
<dbReference type="SMART" id="SM00054">
    <property type="entry name" value="EFh"/>
    <property type="match status" value="3"/>
</dbReference>
<evidence type="ECO:0000256" key="14">
    <source>
        <dbReference type="PROSITE-ProRule" id="PRU10141"/>
    </source>
</evidence>
<dbReference type="InterPro" id="IPR008271">
    <property type="entry name" value="Ser/Thr_kinase_AS"/>
</dbReference>
<dbReference type="GO" id="GO:0005524">
    <property type="term" value="F:ATP binding"/>
    <property type="evidence" value="ECO:0007669"/>
    <property type="project" value="UniProtKB-UniRule"/>
</dbReference>
<evidence type="ECO:0000256" key="4">
    <source>
        <dbReference type="ARBA" id="ARBA00022679"/>
    </source>
</evidence>
<evidence type="ECO:0000256" key="2">
    <source>
        <dbReference type="ARBA" id="ARBA00012513"/>
    </source>
</evidence>
<comment type="cofactor">
    <cofactor evidence="1">
        <name>Mg(2+)</name>
        <dbReference type="ChEBI" id="CHEBI:18420"/>
    </cofactor>
</comment>
<dbReference type="PANTHER" id="PTHR24349">
    <property type="entry name" value="SERINE/THREONINE-PROTEIN KINASE"/>
    <property type="match status" value="1"/>
</dbReference>
<dbReference type="Gene3D" id="1.10.510.10">
    <property type="entry name" value="Transferase(Phosphotransferase) domain 1"/>
    <property type="match status" value="1"/>
</dbReference>
<evidence type="ECO:0000256" key="5">
    <source>
        <dbReference type="ARBA" id="ARBA00022723"/>
    </source>
</evidence>
<evidence type="ECO:0000256" key="10">
    <source>
        <dbReference type="ARBA" id="ARBA00022840"/>
    </source>
</evidence>
<protein>
    <recommendedName>
        <fullName evidence="2">non-specific serine/threonine protein kinase</fullName>
        <ecNumber evidence="2">2.7.11.1</ecNumber>
    </recommendedName>
</protein>
<keyword evidence="5" id="KW-0479">Metal-binding</keyword>
<evidence type="ECO:0000259" key="17">
    <source>
        <dbReference type="PROSITE" id="PS50222"/>
    </source>
</evidence>
<evidence type="ECO:0000256" key="7">
    <source>
        <dbReference type="ARBA" id="ARBA00022741"/>
    </source>
</evidence>
<dbReference type="SMART" id="SM00220">
    <property type="entry name" value="S_TKc"/>
    <property type="match status" value="1"/>
</dbReference>
<dbReference type="AlphaFoldDB" id="A0A9N8H8X0"/>
<dbReference type="InterPro" id="IPR002048">
    <property type="entry name" value="EF_hand_dom"/>
</dbReference>
<dbReference type="PROSITE" id="PS50011">
    <property type="entry name" value="PROTEIN_KINASE_DOM"/>
    <property type="match status" value="1"/>
</dbReference>
<dbReference type="GO" id="GO:0004674">
    <property type="term" value="F:protein serine/threonine kinase activity"/>
    <property type="evidence" value="ECO:0007669"/>
    <property type="project" value="UniProtKB-KW"/>
</dbReference>
<feature type="region of interest" description="Disordered" evidence="15">
    <location>
        <begin position="1"/>
        <end position="25"/>
    </location>
</feature>
<feature type="domain" description="EF-hand" evidence="17">
    <location>
        <begin position="516"/>
        <end position="538"/>
    </location>
</feature>
<dbReference type="PROSITE" id="PS50222">
    <property type="entry name" value="EF_HAND_2"/>
    <property type="match status" value="3"/>
</dbReference>
<dbReference type="Pfam" id="PF13499">
    <property type="entry name" value="EF-hand_7"/>
    <property type="match status" value="2"/>
</dbReference>
<comment type="catalytic activity">
    <reaction evidence="13">
        <text>L-seryl-[protein] + ATP = O-phospho-L-seryl-[protein] + ADP + H(+)</text>
        <dbReference type="Rhea" id="RHEA:17989"/>
        <dbReference type="Rhea" id="RHEA-COMP:9863"/>
        <dbReference type="Rhea" id="RHEA-COMP:11604"/>
        <dbReference type="ChEBI" id="CHEBI:15378"/>
        <dbReference type="ChEBI" id="CHEBI:29999"/>
        <dbReference type="ChEBI" id="CHEBI:30616"/>
        <dbReference type="ChEBI" id="CHEBI:83421"/>
        <dbReference type="ChEBI" id="CHEBI:456216"/>
        <dbReference type="EC" id="2.7.11.1"/>
    </reaction>
</comment>
<evidence type="ECO:0000256" key="13">
    <source>
        <dbReference type="ARBA" id="ARBA00048679"/>
    </source>
</evidence>
<evidence type="ECO:0000256" key="3">
    <source>
        <dbReference type="ARBA" id="ARBA00022527"/>
    </source>
</evidence>
<keyword evidence="8 18" id="KW-0418">Kinase</keyword>
<evidence type="ECO:0000313" key="18">
    <source>
        <dbReference type="EMBL" id="CAB9503650.1"/>
    </source>
</evidence>
<organism evidence="18 19">
    <name type="scientific">Seminavis robusta</name>
    <dbReference type="NCBI Taxonomy" id="568900"/>
    <lineage>
        <taxon>Eukaryota</taxon>
        <taxon>Sar</taxon>
        <taxon>Stramenopiles</taxon>
        <taxon>Ochrophyta</taxon>
        <taxon>Bacillariophyta</taxon>
        <taxon>Bacillariophyceae</taxon>
        <taxon>Bacillariophycidae</taxon>
        <taxon>Naviculales</taxon>
        <taxon>Naviculaceae</taxon>
        <taxon>Seminavis</taxon>
    </lineage>
</organism>
<keyword evidence="10 14" id="KW-0067">ATP-binding</keyword>
<dbReference type="Gene3D" id="1.10.238.10">
    <property type="entry name" value="EF-hand"/>
    <property type="match status" value="2"/>
</dbReference>
<name>A0A9N8H8X0_9STRA</name>
<keyword evidence="7 14" id="KW-0547">Nucleotide-binding</keyword>
<dbReference type="OrthoDB" id="4062651at2759"/>
<evidence type="ECO:0000256" key="9">
    <source>
        <dbReference type="ARBA" id="ARBA00022837"/>
    </source>
</evidence>
<keyword evidence="3" id="KW-0723">Serine/threonine-protein kinase</keyword>
<dbReference type="PROSITE" id="PS00108">
    <property type="entry name" value="PROTEIN_KINASE_ST"/>
    <property type="match status" value="1"/>
</dbReference>
<feature type="binding site" evidence="14">
    <location>
        <position position="117"/>
    </location>
    <ligand>
        <name>ATP</name>
        <dbReference type="ChEBI" id="CHEBI:30616"/>
    </ligand>
</feature>
<gene>
    <name evidence="18" type="ORF">SEMRO_172_G076060.1</name>
</gene>
<proteinExistence type="inferred from homology"/>
<dbReference type="InterPro" id="IPR017441">
    <property type="entry name" value="Protein_kinase_ATP_BS"/>
</dbReference>
<dbReference type="InterPro" id="IPR011009">
    <property type="entry name" value="Kinase-like_dom_sf"/>
</dbReference>